<feature type="compositionally biased region" description="Polar residues" evidence="1">
    <location>
        <begin position="87"/>
        <end position="99"/>
    </location>
</feature>
<feature type="compositionally biased region" description="Basic and acidic residues" evidence="1">
    <location>
        <begin position="118"/>
        <end position="133"/>
    </location>
</feature>
<dbReference type="Proteomes" id="UP000305067">
    <property type="component" value="Unassembled WGS sequence"/>
</dbReference>
<proteinExistence type="predicted"/>
<dbReference type="OrthoDB" id="529205at2759"/>
<sequence>MVLRNALASLSAPVSRSFAATVRPVAATRSLNFKRFSSSMHDNDPDVLEKEKQRNLKKEQGNVHDHAPGWNENLASASEAHVKADKNSASPKDMQSSTIDAIHKKHHSNDGGHGSSNAKDEVGGPLGDAKESTIHAPTGTIHTSPDGSRTVVKGSSDSETVLEQPTESDEAVKADRGEV</sequence>
<evidence type="ECO:0000313" key="3">
    <source>
        <dbReference type="Proteomes" id="UP000305067"/>
    </source>
</evidence>
<gene>
    <name evidence="2" type="ORF">BDV98DRAFT_605457</name>
</gene>
<evidence type="ECO:0000313" key="2">
    <source>
        <dbReference type="EMBL" id="TFL00400.1"/>
    </source>
</evidence>
<feature type="compositionally biased region" description="Basic and acidic residues" evidence="1">
    <location>
        <begin position="170"/>
        <end position="179"/>
    </location>
</feature>
<feature type="compositionally biased region" description="Polar residues" evidence="1">
    <location>
        <begin position="140"/>
        <end position="165"/>
    </location>
</feature>
<keyword evidence="3" id="KW-1185">Reference proteome</keyword>
<reference evidence="2 3" key="1">
    <citation type="journal article" date="2019" name="Nat. Ecol. Evol.">
        <title>Megaphylogeny resolves global patterns of mushroom evolution.</title>
        <authorList>
            <person name="Varga T."/>
            <person name="Krizsan K."/>
            <person name="Foldi C."/>
            <person name="Dima B."/>
            <person name="Sanchez-Garcia M."/>
            <person name="Sanchez-Ramirez S."/>
            <person name="Szollosi G.J."/>
            <person name="Szarkandi J.G."/>
            <person name="Papp V."/>
            <person name="Albert L."/>
            <person name="Andreopoulos W."/>
            <person name="Angelini C."/>
            <person name="Antonin V."/>
            <person name="Barry K.W."/>
            <person name="Bougher N.L."/>
            <person name="Buchanan P."/>
            <person name="Buyck B."/>
            <person name="Bense V."/>
            <person name="Catcheside P."/>
            <person name="Chovatia M."/>
            <person name="Cooper J."/>
            <person name="Damon W."/>
            <person name="Desjardin D."/>
            <person name="Finy P."/>
            <person name="Geml J."/>
            <person name="Haridas S."/>
            <person name="Hughes K."/>
            <person name="Justo A."/>
            <person name="Karasinski D."/>
            <person name="Kautmanova I."/>
            <person name="Kiss B."/>
            <person name="Kocsube S."/>
            <person name="Kotiranta H."/>
            <person name="LaButti K.M."/>
            <person name="Lechner B.E."/>
            <person name="Liimatainen K."/>
            <person name="Lipzen A."/>
            <person name="Lukacs Z."/>
            <person name="Mihaltcheva S."/>
            <person name="Morgado L.N."/>
            <person name="Niskanen T."/>
            <person name="Noordeloos M.E."/>
            <person name="Ohm R.A."/>
            <person name="Ortiz-Santana B."/>
            <person name="Ovrebo C."/>
            <person name="Racz N."/>
            <person name="Riley R."/>
            <person name="Savchenko A."/>
            <person name="Shiryaev A."/>
            <person name="Soop K."/>
            <person name="Spirin V."/>
            <person name="Szebenyi C."/>
            <person name="Tomsovsky M."/>
            <person name="Tulloss R.E."/>
            <person name="Uehling J."/>
            <person name="Grigoriev I.V."/>
            <person name="Vagvolgyi C."/>
            <person name="Papp T."/>
            <person name="Martin F.M."/>
            <person name="Miettinen O."/>
            <person name="Hibbett D.S."/>
            <person name="Nagy L.G."/>
        </authorList>
    </citation>
    <scope>NUCLEOTIDE SEQUENCE [LARGE SCALE GENOMIC DNA]</scope>
    <source>
        <strain evidence="2 3">CBS 309.79</strain>
    </source>
</reference>
<feature type="region of interest" description="Disordered" evidence="1">
    <location>
        <begin position="36"/>
        <end position="179"/>
    </location>
</feature>
<dbReference type="AlphaFoldDB" id="A0A5C3QH01"/>
<dbReference type="STRING" id="1884261.A0A5C3QH01"/>
<name>A0A5C3QH01_9AGAR</name>
<evidence type="ECO:0000256" key="1">
    <source>
        <dbReference type="SAM" id="MobiDB-lite"/>
    </source>
</evidence>
<dbReference type="EMBL" id="ML178829">
    <property type="protein sequence ID" value="TFL00400.1"/>
    <property type="molecule type" value="Genomic_DNA"/>
</dbReference>
<organism evidence="2 3">
    <name type="scientific">Pterulicium gracile</name>
    <dbReference type="NCBI Taxonomy" id="1884261"/>
    <lineage>
        <taxon>Eukaryota</taxon>
        <taxon>Fungi</taxon>
        <taxon>Dikarya</taxon>
        <taxon>Basidiomycota</taxon>
        <taxon>Agaricomycotina</taxon>
        <taxon>Agaricomycetes</taxon>
        <taxon>Agaricomycetidae</taxon>
        <taxon>Agaricales</taxon>
        <taxon>Pleurotineae</taxon>
        <taxon>Pterulaceae</taxon>
        <taxon>Pterulicium</taxon>
    </lineage>
</organism>
<accession>A0A5C3QH01</accession>
<protein>
    <submittedName>
        <fullName evidence="2">Uncharacterized protein</fullName>
    </submittedName>
</protein>
<feature type="compositionally biased region" description="Basic and acidic residues" evidence="1">
    <location>
        <begin position="41"/>
        <end position="67"/>
    </location>
</feature>